<dbReference type="Pfam" id="PF01569">
    <property type="entry name" value="PAP2"/>
    <property type="match status" value="1"/>
</dbReference>
<evidence type="ECO:0000313" key="6">
    <source>
        <dbReference type="EMBL" id="MBT1445426.1"/>
    </source>
</evidence>
<gene>
    <name evidence="6" type="ORF">KJI95_12930</name>
</gene>
<reference evidence="6 7" key="1">
    <citation type="submission" date="2021-05" db="EMBL/GenBank/DDBJ databases">
        <title>Shewanella sp. JM162201.</title>
        <authorList>
            <person name="Xu S."/>
            <person name="Li A."/>
        </authorList>
    </citation>
    <scope>NUCLEOTIDE SEQUENCE [LARGE SCALE GENOMIC DNA]</scope>
    <source>
        <strain evidence="6 7">JM162201</strain>
    </source>
</reference>
<evidence type="ECO:0000259" key="5">
    <source>
        <dbReference type="SMART" id="SM00014"/>
    </source>
</evidence>
<comment type="caution">
    <text evidence="6">The sequence shown here is derived from an EMBL/GenBank/DDBJ whole genome shotgun (WGS) entry which is preliminary data.</text>
</comment>
<keyword evidence="4" id="KW-0472">Membrane</keyword>
<dbReference type="PANTHER" id="PTHR14969">
    <property type="entry name" value="SPHINGOSINE-1-PHOSPHATE PHOSPHOHYDROLASE"/>
    <property type="match status" value="1"/>
</dbReference>
<dbReference type="Proteomes" id="UP001195903">
    <property type="component" value="Unassembled WGS sequence"/>
</dbReference>
<dbReference type="InterPro" id="IPR000326">
    <property type="entry name" value="PAP2/HPO"/>
</dbReference>
<dbReference type="EC" id="3.6.1.27" evidence="1"/>
<evidence type="ECO:0000313" key="7">
    <source>
        <dbReference type="Proteomes" id="UP001195903"/>
    </source>
</evidence>
<dbReference type="Gene3D" id="1.20.144.10">
    <property type="entry name" value="Phosphatidic acid phosphatase type 2/haloperoxidase"/>
    <property type="match status" value="1"/>
</dbReference>
<comment type="catalytic activity">
    <reaction evidence="3">
        <text>di-trans,octa-cis-undecaprenyl diphosphate + H2O = di-trans,octa-cis-undecaprenyl phosphate + phosphate + H(+)</text>
        <dbReference type="Rhea" id="RHEA:28094"/>
        <dbReference type="ChEBI" id="CHEBI:15377"/>
        <dbReference type="ChEBI" id="CHEBI:15378"/>
        <dbReference type="ChEBI" id="CHEBI:43474"/>
        <dbReference type="ChEBI" id="CHEBI:58405"/>
        <dbReference type="ChEBI" id="CHEBI:60392"/>
        <dbReference type="EC" id="3.6.1.27"/>
    </reaction>
</comment>
<name>A0ABS5V6Z6_9GAMM</name>
<keyword evidence="4" id="KW-0812">Transmembrane</keyword>
<evidence type="ECO:0000256" key="3">
    <source>
        <dbReference type="ARBA" id="ARBA00047594"/>
    </source>
</evidence>
<evidence type="ECO:0000256" key="4">
    <source>
        <dbReference type="SAM" id="Phobius"/>
    </source>
</evidence>
<sequence>MHRQGVTLTKPGRFLSLAALWLTMLLPPALLQFTDINLFPLIALDGTAASFFYGITFSGTAPWGAITAAAVVAYGFVSLSRIQATRLLLAAALALGAGLLLNETLKSRFDAPRPNAEYLAKAGLLDLEQFYRQAKAGRQAMMSGLMQAPPPVIPKMSAAINGHWQQEVGYSFPSGHTLFAVVLSLTACWYFLASGHWLLVFMLTVWALAMGFSRMLLGMHYSEDVLVATLIALPLSLAGIGTASLLKAANK</sequence>
<feature type="transmembrane region" description="Helical" evidence="4">
    <location>
        <begin position="55"/>
        <end position="77"/>
    </location>
</feature>
<dbReference type="CDD" id="cd01610">
    <property type="entry name" value="PAP2_like"/>
    <property type="match status" value="1"/>
</dbReference>
<evidence type="ECO:0000256" key="2">
    <source>
        <dbReference type="ARBA" id="ARBA00032707"/>
    </source>
</evidence>
<dbReference type="EMBL" id="JAHEPS010000004">
    <property type="protein sequence ID" value="MBT1445426.1"/>
    <property type="molecule type" value="Genomic_DNA"/>
</dbReference>
<dbReference type="PANTHER" id="PTHR14969:SF54">
    <property type="entry name" value="PHOSPHATIDYLGLYCEROPHOSPHATASE B"/>
    <property type="match status" value="1"/>
</dbReference>
<accession>A0ABS5V6Z6</accession>
<organism evidence="6 7">
    <name type="scientific">Shewanella jiangmenensis</name>
    <dbReference type="NCBI Taxonomy" id="2837387"/>
    <lineage>
        <taxon>Bacteria</taxon>
        <taxon>Pseudomonadati</taxon>
        <taxon>Pseudomonadota</taxon>
        <taxon>Gammaproteobacteria</taxon>
        <taxon>Alteromonadales</taxon>
        <taxon>Shewanellaceae</taxon>
        <taxon>Shewanella</taxon>
    </lineage>
</organism>
<evidence type="ECO:0000256" key="1">
    <source>
        <dbReference type="ARBA" id="ARBA00012374"/>
    </source>
</evidence>
<proteinExistence type="predicted"/>
<protein>
    <recommendedName>
        <fullName evidence="1">undecaprenyl-diphosphate phosphatase</fullName>
        <ecNumber evidence="1">3.6.1.27</ecNumber>
    </recommendedName>
    <alternativeName>
        <fullName evidence="2">Undecaprenyl pyrophosphate phosphatase</fullName>
    </alternativeName>
</protein>
<keyword evidence="4" id="KW-1133">Transmembrane helix</keyword>
<dbReference type="InterPro" id="IPR036938">
    <property type="entry name" value="PAP2/HPO_sf"/>
</dbReference>
<keyword evidence="7" id="KW-1185">Reference proteome</keyword>
<dbReference type="SMART" id="SM00014">
    <property type="entry name" value="acidPPc"/>
    <property type="match status" value="1"/>
</dbReference>
<feature type="domain" description="Phosphatidic acid phosphatase type 2/haloperoxidase" evidence="5">
    <location>
        <begin position="87"/>
        <end position="240"/>
    </location>
</feature>
<feature type="transmembrane region" description="Helical" evidence="4">
    <location>
        <begin position="199"/>
        <end position="219"/>
    </location>
</feature>
<dbReference type="SUPFAM" id="SSF48317">
    <property type="entry name" value="Acid phosphatase/Vanadium-dependent haloperoxidase"/>
    <property type="match status" value="1"/>
</dbReference>
<dbReference type="RefSeq" id="WP_214507615.1">
    <property type="nucleotide sequence ID" value="NZ_JAHEPS010000004.1"/>
</dbReference>
<feature type="transmembrane region" description="Helical" evidence="4">
    <location>
        <begin position="225"/>
        <end position="246"/>
    </location>
</feature>